<dbReference type="Proteomes" id="UP000191691">
    <property type="component" value="Unassembled WGS sequence"/>
</dbReference>
<evidence type="ECO:0000313" key="2">
    <source>
        <dbReference type="Proteomes" id="UP000191691"/>
    </source>
</evidence>
<gene>
    <name evidence="1" type="ORF">PENNAL_c0009G10529</name>
</gene>
<sequence length="142" mass="15707">MKVSTVITVAFASAASAYPYNVYSVGAKGWLMQSADNSSLLFDSDINMATNWTVEIRNDVHAFQNDATGDYISCDDERACKASKEPGDFTIEGPYWDTSMAATYVIGVPNDDSVWTADNHFLLHAPADETDNQKFKIFENKD</sequence>
<dbReference type="OMA" id="CKASKEP"/>
<protein>
    <submittedName>
        <fullName evidence="1">Uncharacterized protein</fullName>
    </submittedName>
</protein>
<name>A0A1V6YW42_PENNA</name>
<comment type="caution">
    <text evidence="1">The sequence shown here is derived from an EMBL/GenBank/DDBJ whole genome shotgun (WGS) entry which is preliminary data.</text>
</comment>
<keyword evidence="2" id="KW-1185">Reference proteome</keyword>
<reference evidence="2" key="1">
    <citation type="journal article" date="2017" name="Nat. Microbiol.">
        <title>Global analysis of biosynthetic gene clusters reveals vast potential of secondary metabolite production in Penicillium species.</title>
        <authorList>
            <person name="Nielsen J.C."/>
            <person name="Grijseels S."/>
            <person name="Prigent S."/>
            <person name="Ji B."/>
            <person name="Dainat J."/>
            <person name="Nielsen K.F."/>
            <person name="Frisvad J.C."/>
            <person name="Workman M."/>
            <person name="Nielsen J."/>
        </authorList>
    </citation>
    <scope>NUCLEOTIDE SEQUENCE [LARGE SCALE GENOMIC DNA]</scope>
    <source>
        <strain evidence="2">IBT 13039</strain>
    </source>
</reference>
<proteinExistence type="predicted"/>
<evidence type="ECO:0000313" key="1">
    <source>
        <dbReference type="EMBL" id="OQE91633.1"/>
    </source>
</evidence>
<accession>A0A1V6YW42</accession>
<organism evidence="1 2">
    <name type="scientific">Penicillium nalgiovense</name>
    <dbReference type="NCBI Taxonomy" id="60175"/>
    <lineage>
        <taxon>Eukaryota</taxon>
        <taxon>Fungi</taxon>
        <taxon>Dikarya</taxon>
        <taxon>Ascomycota</taxon>
        <taxon>Pezizomycotina</taxon>
        <taxon>Eurotiomycetes</taxon>
        <taxon>Eurotiomycetidae</taxon>
        <taxon>Eurotiales</taxon>
        <taxon>Aspergillaceae</taxon>
        <taxon>Penicillium</taxon>
    </lineage>
</organism>
<dbReference type="Gene3D" id="2.80.10.50">
    <property type="match status" value="1"/>
</dbReference>
<dbReference type="AlphaFoldDB" id="A0A1V6YW42"/>
<dbReference type="EMBL" id="MOOB01000009">
    <property type="protein sequence ID" value="OQE91633.1"/>
    <property type="molecule type" value="Genomic_DNA"/>
</dbReference>